<evidence type="ECO:0000313" key="5">
    <source>
        <dbReference type="Proteomes" id="UP000186246"/>
    </source>
</evidence>
<reference evidence="4" key="3">
    <citation type="submission" date="2017-01" db="EMBL/GenBank/DDBJ databases">
        <authorList>
            <person name="Mah S.A."/>
            <person name="Swanson W.J."/>
            <person name="Moy G.W."/>
            <person name="Vacquier V.D."/>
        </authorList>
    </citation>
    <scope>NUCLEOTIDE SEQUENCE [LARGE SCALE GENOMIC DNA]</scope>
    <source>
        <strain evidence="4">DSM 21068</strain>
    </source>
</reference>
<reference evidence="3 6" key="1">
    <citation type="submission" date="2016-11" db="EMBL/GenBank/DDBJ databases">
        <title>Whole genomes of Flavobacteriaceae.</title>
        <authorList>
            <person name="Stine C."/>
            <person name="Li C."/>
            <person name="Tadesse D."/>
        </authorList>
    </citation>
    <scope>NUCLEOTIDE SEQUENCE [LARGE SCALE GENOMIC DNA]</scope>
    <source>
        <strain evidence="3 6">DSM 21068</strain>
    </source>
</reference>
<keyword evidence="2" id="KW-0472">Membrane</keyword>
<name>A0A1N7L7L3_9FLAO</name>
<organism evidence="4 5">
    <name type="scientific">Chryseobacterium piscicola</name>
    <dbReference type="NCBI Taxonomy" id="551459"/>
    <lineage>
        <taxon>Bacteria</taxon>
        <taxon>Pseudomonadati</taxon>
        <taxon>Bacteroidota</taxon>
        <taxon>Flavobacteriia</taxon>
        <taxon>Flavobacteriales</taxon>
        <taxon>Weeksellaceae</taxon>
        <taxon>Chryseobacterium group</taxon>
        <taxon>Chryseobacterium</taxon>
    </lineage>
</organism>
<feature type="region of interest" description="Disordered" evidence="1">
    <location>
        <begin position="71"/>
        <end position="109"/>
    </location>
</feature>
<feature type="compositionally biased region" description="Polar residues" evidence="1">
    <location>
        <begin position="71"/>
        <end position="85"/>
    </location>
</feature>
<dbReference type="AlphaFoldDB" id="A0A1N7L7L3"/>
<evidence type="ECO:0000313" key="4">
    <source>
        <dbReference type="EMBL" id="SIS69829.1"/>
    </source>
</evidence>
<gene>
    <name evidence="3" type="ORF">B0A70_01780</name>
    <name evidence="4" type="ORF">SAMN05421796_10289</name>
</gene>
<evidence type="ECO:0000256" key="1">
    <source>
        <dbReference type="SAM" id="MobiDB-lite"/>
    </source>
</evidence>
<keyword evidence="2" id="KW-1133">Transmembrane helix</keyword>
<feature type="compositionally biased region" description="Basic and acidic residues" evidence="1">
    <location>
        <begin position="89"/>
        <end position="103"/>
    </location>
</feature>
<dbReference type="RefSeq" id="WP_076450303.1">
    <property type="nucleotide sequence ID" value="NZ_FTOJ01000002.1"/>
</dbReference>
<dbReference type="Proteomes" id="UP000238314">
    <property type="component" value="Unassembled WGS sequence"/>
</dbReference>
<proteinExistence type="predicted"/>
<dbReference type="EMBL" id="MUGO01000002">
    <property type="protein sequence ID" value="PQA97420.1"/>
    <property type="molecule type" value="Genomic_DNA"/>
</dbReference>
<keyword evidence="2" id="KW-0812">Transmembrane</keyword>
<keyword evidence="6" id="KW-1185">Reference proteome</keyword>
<feature type="transmembrane region" description="Helical" evidence="2">
    <location>
        <begin position="6"/>
        <end position="25"/>
    </location>
</feature>
<evidence type="ECO:0000313" key="3">
    <source>
        <dbReference type="EMBL" id="PQA97420.1"/>
    </source>
</evidence>
<accession>A0A1N7L7L3</accession>
<evidence type="ECO:0000256" key="2">
    <source>
        <dbReference type="SAM" id="Phobius"/>
    </source>
</evidence>
<dbReference type="Proteomes" id="UP000186246">
    <property type="component" value="Unassembled WGS sequence"/>
</dbReference>
<sequence>MKTPVKFALGIAAAVVVGGITAFGLRKKRSQVLKTFTAPDGNTYPQDHIYRTFDNQYYRNGKKIKIKTPVNTNLENRTKHNTNSAFEGAKNHEAPTPHVDYHQRGVRNR</sequence>
<reference evidence="5" key="2">
    <citation type="submission" date="2017-01" db="EMBL/GenBank/DDBJ databases">
        <authorList>
            <person name="Varghese N."/>
            <person name="Submissions S."/>
        </authorList>
    </citation>
    <scope>NUCLEOTIDE SEQUENCE [LARGE SCALE GENOMIC DNA]</scope>
    <source>
        <strain evidence="5">DSM 21068</strain>
    </source>
</reference>
<dbReference type="EMBL" id="FTOJ01000002">
    <property type="protein sequence ID" value="SIS69829.1"/>
    <property type="molecule type" value="Genomic_DNA"/>
</dbReference>
<evidence type="ECO:0000313" key="6">
    <source>
        <dbReference type="Proteomes" id="UP000238314"/>
    </source>
</evidence>
<protein>
    <submittedName>
        <fullName evidence="4">Uncharacterized protein</fullName>
    </submittedName>
</protein>
<dbReference type="OrthoDB" id="1262909at2"/>